<feature type="transmembrane region" description="Helical" evidence="4">
    <location>
        <begin position="224"/>
        <end position="243"/>
    </location>
</feature>
<feature type="transmembrane region" description="Helical" evidence="4">
    <location>
        <begin position="344"/>
        <end position="367"/>
    </location>
</feature>
<keyword evidence="4" id="KW-0812">Transmembrane</keyword>
<name>A0ABT5VRP1_9BACT</name>
<dbReference type="SMART" id="SM00900">
    <property type="entry name" value="FMN_bind"/>
    <property type="match status" value="1"/>
</dbReference>
<dbReference type="PANTHER" id="PTHR30224:SF4">
    <property type="entry name" value="ELECTRON TRANSPORT PROTEIN YCCM-RELATED"/>
    <property type="match status" value="1"/>
</dbReference>
<dbReference type="InterPro" id="IPR017896">
    <property type="entry name" value="4Fe4S_Fe-S-bd"/>
</dbReference>
<dbReference type="InterPro" id="IPR007329">
    <property type="entry name" value="FMN-bd"/>
</dbReference>
<dbReference type="InterPro" id="IPR052378">
    <property type="entry name" value="NosR_regulator"/>
</dbReference>
<comment type="caution">
    <text evidence="6">The sequence shown here is derived from an EMBL/GenBank/DDBJ whole genome shotgun (WGS) entry which is preliminary data.</text>
</comment>
<reference evidence="6 7" key="1">
    <citation type="submission" date="2022-01" db="EMBL/GenBank/DDBJ databases">
        <title>Labilibaculum sp. nov, a marine bacterium isolated from Antarctica.</title>
        <authorList>
            <person name="Dai W."/>
        </authorList>
    </citation>
    <scope>NUCLEOTIDE SEQUENCE [LARGE SCALE GENOMIC DNA]</scope>
    <source>
        <strain evidence="6 7">DW002</strain>
    </source>
</reference>
<evidence type="ECO:0000313" key="6">
    <source>
        <dbReference type="EMBL" id="MDE5417900.1"/>
    </source>
</evidence>
<feature type="transmembrane region" description="Helical" evidence="4">
    <location>
        <begin position="319"/>
        <end position="338"/>
    </location>
</feature>
<dbReference type="EMBL" id="JAKJSC010000001">
    <property type="protein sequence ID" value="MDE5417900.1"/>
    <property type="molecule type" value="Genomic_DNA"/>
</dbReference>
<accession>A0ABT5VRP1</accession>
<dbReference type="Pfam" id="PF12801">
    <property type="entry name" value="Fer4_5"/>
    <property type="match status" value="2"/>
</dbReference>
<comment type="subcellular location">
    <subcellularLocation>
        <location evidence="1">Cell membrane</location>
    </subcellularLocation>
</comment>
<proteinExistence type="predicted"/>
<organism evidence="6 7">
    <name type="scientific">Paralabilibaculum antarcticum</name>
    <dbReference type="NCBI Taxonomy" id="2912572"/>
    <lineage>
        <taxon>Bacteria</taxon>
        <taxon>Pseudomonadati</taxon>
        <taxon>Bacteroidota</taxon>
        <taxon>Bacteroidia</taxon>
        <taxon>Marinilabiliales</taxon>
        <taxon>Marinifilaceae</taxon>
        <taxon>Paralabilibaculum</taxon>
    </lineage>
</organism>
<evidence type="ECO:0000256" key="3">
    <source>
        <dbReference type="ARBA" id="ARBA00023136"/>
    </source>
</evidence>
<keyword evidence="4" id="KW-1133">Transmembrane helix</keyword>
<dbReference type="Pfam" id="PF04205">
    <property type="entry name" value="FMN_bind"/>
    <property type="match status" value="1"/>
</dbReference>
<feature type="transmembrane region" description="Helical" evidence="4">
    <location>
        <begin position="191"/>
        <end position="212"/>
    </location>
</feature>
<feature type="transmembrane region" description="Helical" evidence="4">
    <location>
        <begin position="255"/>
        <end position="274"/>
    </location>
</feature>
<dbReference type="RefSeq" id="WP_275109236.1">
    <property type="nucleotide sequence ID" value="NZ_JAKJSC010000001.1"/>
</dbReference>
<keyword evidence="3 4" id="KW-0472">Membrane</keyword>
<evidence type="ECO:0000259" key="5">
    <source>
        <dbReference type="SMART" id="SM00900"/>
    </source>
</evidence>
<protein>
    <submittedName>
        <fullName evidence="6">4Fe-4S binding protein</fullName>
    </submittedName>
</protein>
<evidence type="ECO:0000256" key="2">
    <source>
        <dbReference type="ARBA" id="ARBA00022475"/>
    </source>
</evidence>
<feature type="domain" description="FMN-binding" evidence="5">
    <location>
        <begin position="97"/>
        <end position="178"/>
    </location>
</feature>
<dbReference type="PANTHER" id="PTHR30224">
    <property type="entry name" value="ELECTRON TRANSPORT PROTEIN"/>
    <property type="match status" value="1"/>
</dbReference>
<sequence>MKIGIGQTSVQKVYAITVIILLLGVLAMQRDKFFGYELFTSKTDVKQDAKYTINDIRILFSDASSYKVQNDSIIVFSKEHQIGWAYNTSPISDSIIGFASSVPLLLAYSNQDSLVGIRLLKNYESPDFVQKIKETGFMESWNNLKIQDVLNAKVDVVSGATLTSKAIIKTVKHRTGKILKQSVSLAVQTDFLAIFKSVLGVVLLILALIQFFRPKTLKRFRLIYQILLVVILGFWSGTFLSLFSFNNWTVHGIDLPAKLFVFAVLVLSIVLPLLTSKAFYCSHLCPFGASQDLLGKVRKNKLKLPNNVKQFVATLREKVFATIMLLLFTGVSFDLTNIEPFSAFLFRSASIPVIVLAVTFLLLSIFIPRPWCNYACPTGYLLETIRKPFKK</sequence>
<evidence type="ECO:0000256" key="1">
    <source>
        <dbReference type="ARBA" id="ARBA00004236"/>
    </source>
</evidence>
<evidence type="ECO:0000256" key="4">
    <source>
        <dbReference type="SAM" id="Phobius"/>
    </source>
</evidence>
<dbReference type="Proteomes" id="UP001528920">
    <property type="component" value="Unassembled WGS sequence"/>
</dbReference>
<keyword evidence="2" id="KW-1003">Cell membrane</keyword>
<keyword evidence="7" id="KW-1185">Reference proteome</keyword>
<gene>
    <name evidence="6" type="ORF">L3049_07760</name>
</gene>
<feature type="transmembrane region" description="Helical" evidence="4">
    <location>
        <begin position="12"/>
        <end position="29"/>
    </location>
</feature>
<evidence type="ECO:0000313" key="7">
    <source>
        <dbReference type="Proteomes" id="UP001528920"/>
    </source>
</evidence>